<dbReference type="Ensembl" id="ENSOSIT00000023932.1">
    <property type="protein sequence ID" value="ENSOSIP00000022655.1"/>
    <property type="gene ID" value="ENSOSIG00000011119.1"/>
</dbReference>
<dbReference type="Gene3D" id="2.60.20.10">
    <property type="entry name" value="Crystallins"/>
    <property type="match status" value="6"/>
</dbReference>
<feature type="domain" description="Beta/gamma crystallin 'Greek key'" evidence="3">
    <location>
        <begin position="36"/>
        <end position="88"/>
    </location>
</feature>
<dbReference type="GO" id="GO:0007601">
    <property type="term" value="P:visual perception"/>
    <property type="evidence" value="ECO:0007669"/>
    <property type="project" value="TreeGrafter"/>
</dbReference>
<feature type="domain" description="Beta/gamma crystallin 'Greek key'" evidence="3">
    <location>
        <begin position="189"/>
        <end position="232"/>
    </location>
</feature>
<dbReference type="Pfam" id="PF00030">
    <property type="entry name" value="Crystall"/>
    <property type="match status" value="5"/>
</dbReference>
<dbReference type="InterPro" id="IPR035992">
    <property type="entry name" value="Ricin_B-like_lectins"/>
</dbReference>
<dbReference type="SUPFAM" id="SSF49695">
    <property type="entry name" value="gamma-Crystallin-like"/>
    <property type="match status" value="3"/>
</dbReference>
<feature type="domain" description="Beta/gamma crystallin 'Greek key'" evidence="3">
    <location>
        <begin position="402"/>
        <end position="446"/>
    </location>
</feature>
<organism evidence="4 5">
    <name type="scientific">Oryzias sinensis</name>
    <name type="common">Chinese medaka</name>
    <dbReference type="NCBI Taxonomy" id="183150"/>
    <lineage>
        <taxon>Eukaryota</taxon>
        <taxon>Metazoa</taxon>
        <taxon>Chordata</taxon>
        <taxon>Craniata</taxon>
        <taxon>Vertebrata</taxon>
        <taxon>Euteleostomi</taxon>
        <taxon>Actinopterygii</taxon>
        <taxon>Neopterygii</taxon>
        <taxon>Teleostei</taxon>
        <taxon>Neoteleostei</taxon>
        <taxon>Acanthomorphata</taxon>
        <taxon>Ovalentaria</taxon>
        <taxon>Atherinomorphae</taxon>
        <taxon>Beloniformes</taxon>
        <taxon>Adrianichthyidae</taxon>
        <taxon>Oryziinae</taxon>
        <taxon>Oryzias</taxon>
    </lineage>
</organism>
<evidence type="ECO:0000256" key="1">
    <source>
        <dbReference type="ARBA" id="ARBA00009646"/>
    </source>
</evidence>
<evidence type="ECO:0000313" key="4">
    <source>
        <dbReference type="Ensembl" id="ENSOSIP00000022655.1"/>
    </source>
</evidence>
<evidence type="ECO:0000256" key="2">
    <source>
        <dbReference type="ARBA" id="ARBA00022737"/>
    </source>
</evidence>
<name>A0A8C7Y7Z9_9TELE</name>
<dbReference type="GO" id="GO:0005212">
    <property type="term" value="F:structural constituent of eye lens"/>
    <property type="evidence" value="ECO:0007669"/>
    <property type="project" value="TreeGrafter"/>
</dbReference>
<dbReference type="InterPro" id="IPR001064">
    <property type="entry name" value="Beta/gamma_crystallin"/>
</dbReference>
<feature type="domain" description="Beta/gamma crystallin 'Greek key'" evidence="3">
    <location>
        <begin position="233"/>
        <end position="273"/>
    </location>
</feature>
<dbReference type="InterPro" id="IPR050252">
    <property type="entry name" value="Beta/Gamma-Crystallin"/>
</dbReference>
<evidence type="ECO:0000313" key="5">
    <source>
        <dbReference type="Proteomes" id="UP000694383"/>
    </source>
</evidence>
<protein>
    <recommendedName>
        <fullName evidence="3">Beta/gamma crystallin 'Greek key' domain-containing protein</fullName>
    </recommendedName>
</protein>
<reference evidence="4" key="2">
    <citation type="submission" date="2025-09" db="UniProtKB">
        <authorList>
            <consortium name="Ensembl"/>
        </authorList>
    </citation>
    <scope>IDENTIFICATION</scope>
</reference>
<dbReference type="PANTHER" id="PTHR11818">
    <property type="entry name" value="BETA/GAMMA CRYSTALLIN"/>
    <property type="match status" value="1"/>
</dbReference>
<dbReference type="SMART" id="SM00247">
    <property type="entry name" value="XTALbg"/>
    <property type="match status" value="5"/>
</dbReference>
<dbReference type="PROSITE" id="PS50915">
    <property type="entry name" value="CRYSTALLIN_BETA_GAMMA"/>
    <property type="match status" value="7"/>
</dbReference>
<keyword evidence="5" id="KW-1185">Reference proteome</keyword>
<dbReference type="GO" id="GO:0002088">
    <property type="term" value="P:lens development in camera-type eye"/>
    <property type="evidence" value="ECO:0007669"/>
    <property type="project" value="TreeGrafter"/>
</dbReference>
<keyword evidence="2" id="KW-0677">Repeat</keyword>
<sequence>YCSTSSLALIMQPRHAPRIYKNRSTSSHLTAICLNSSWLLYERPDFQGRIIALEEGATDLENEWAECGPETEPHNRPPILIGSIRLVVRDHSIPHIDLFTDPEGRGRVASYHDDTIETGTFGIPLTTASIQIHSGVWLVFSDPGFQGMLSVLEAGEYPFPESWGFPSPFVGSLRPLKMGGLKVENPSEVKAVLFEKPGFEGSSLEIESDIFSFSDDDKANPLKSVGSLKIIGGFWVGYSQPGFEGQQHILEEGEYDDCSDWGGSELLSLRPVHSDFLSPHVKMYSDRDFGKLGVNINLTGPVGSIDETGYGMKTQSVDVTSGVWVFFDEPEFLGKCYVLEKGLYGSPEDWGALQPRVDDSFCVHQVQLFSDPGFRGSVLTLEDSAASLQDGFSVASCKVQAGSWLAFEGQDFTGKMYALEVGSYPDLRAMGCVSKSSSILSLQSIAPEFSLPSVTLFERCGLRGKRVLLTDGTVNLLLAGGSTRVQSVLVEGGMWIVYEEINYRGAQILLKPGEIPNWHKFSSWQKIGSLRPLLQKRMYFHLRNRQSGLMMSITGDFDDVKMLRIQETEETGGFEQIWLYQNGHLYCKVQTPASASVISDKGGAVVLQGLSTFLDLSNKGNPWCLSGGHQYDKKHVILNTMDPQKLQQRWDVEIL</sequence>
<feature type="domain" description="Beta/gamma crystallin 'Greek key'" evidence="3">
    <location>
        <begin position="322"/>
        <end position="370"/>
    </location>
</feature>
<dbReference type="SUPFAM" id="SSF50370">
    <property type="entry name" value="Ricin B-like lectins"/>
    <property type="match status" value="1"/>
</dbReference>
<evidence type="ECO:0000259" key="3">
    <source>
        <dbReference type="PROSITE" id="PS50915"/>
    </source>
</evidence>
<feature type="domain" description="Beta/gamma crystallin 'Greek key'" evidence="3">
    <location>
        <begin position="493"/>
        <end position="534"/>
    </location>
</feature>
<reference evidence="4" key="1">
    <citation type="submission" date="2025-08" db="UniProtKB">
        <authorList>
            <consortium name="Ensembl"/>
        </authorList>
    </citation>
    <scope>IDENTIFICATION</scope>
</reference>
<proteinExistence type="inferred from homology"/>
<dbReference type="AlphaFoldDB" id="A0A8C7Y7Z9"/>
<dbReference type="PRINTS" id="PR01367">
    <property type="entry name" value="BGCRYSTALLIN"/>
</dbReference>
<dbReference type="Proteomes" id="UP000694383">
    <property type="component" value="Unplaced"/>
</dbReference>
<accession>A0A8C7Y7Z9</accession>
<dbReference type="PANTHER" id="PTHR11818:SF2">
    <property type="entry name" value="BETA_GAMMA CRYSTALLIN DOMAIN-CONTAINING PROTEIN 1"/>
    <property type="match status" value="1"/>
</dbReference>
<dbReference type="GeneTree" id="ENSGT00940000155695"/>
<comment type="similarity">
    <text evidence="1">Belongs to the beta/gamma-crystallin family.</text>
</comment>
<dbReference type="InterPro" id="IPR011024">
    <property type="entry name" value="G_crystallin-like"/>
</dbReference>
<feature type="domain" description="Beta/gamma crystallin 'Greek key'" evidence="3">
    <location>
        <begin position="135"/>
        <end position="177"/>
    </location>
</feature>